<dbReference type="OrthoDB" id="21467at2759"/>
<dbReference type="PANTHER" id="PTHR46754">
    <property type="entry name" value="MKI67 FHA DOMAIN-INTERACTING NUCLEOLAR PHOSPHOPROTEIN"/>
    <property type="match status" value="1"/>
</dbReference>
<gene>
    <name evidence="6" type="ORF">WBA_LOCUS11016</name>
</gene>
<dbReference type="InterPro" id="IPR000504">
    <property type="entry name" value="RRM_dom"/>
</dbReference>
<dbReference type="SMART" id="SM00360">
    <property type="entry name" value="RRM"/>
    <property type="match status" value="1"/>
</dbReference>
<evidence type="ECO:0000256" key="4">
    <source>
        <dbReference type="PROSITE-ProRule" id="PRU00176"/>
    </source>
</evidence>
<dbReference type="GO" id="GO:0005730">
    <property type="term" value="C:nucleolus"/>
    <property type="evidence" value="ECO:0007669"/>
    <property type="project" value="UniProtKB-SubCell"/>
</dbReference>
<evidence type="ECO:0000313" key="7">
    <source>
        <dbReference type="Proteomes" id="UP000270924"/>
    </source>
</evidence>
<keyword evidence="2 4" id="KW-0694">RNA-binding</keyword>
<dbReference type="GO" id="GO:0003723">
    <property type="term" value="F:RNA binding"/>
    <property type="evidence" value="ECO:0007669"/>
    <property type="project" value="UniProtKB-UniRule"/>
</dbReference>
<organism evidence="6 7">
    <name type="scientific">Wuchereria bancrofti</name>
    <dbReference type="NCBI Taxonomy" id="6293"/>
    <lineage>
        <taxon>Eukaryota</taxon>
        <taxon>Metazoa</taxon>
        <taxon>Ecdysozoa</taxon>
        <taxon>Nematoda</taxon>
        <taxon>Chromadorea</taxon>
        <taxon>Rhabditida</taxon>
        <taxon>Spirurina</taxon>
        <taxon>Spiruromorpha</taxon>
        <taxon>Filarioidea</taxon>
        <taxon>Onchocercidae</taxon>
        <taxon>Wuchereria</taxon>
    </lineage>
</organism>
<keyword evidence="7" id="KW-1185">Reference proteome</keyword>
<protein>
    <recommendedName>
        <fullName evidence="5">RRM domain-containing protein</fullName>
    </recommendedName>
</protein>
<sequence length="318" mass="35977">MTESKGIKDLRSKMLSYETGIDPEGNSKAVLVRHIPFGFFEKELLNYFLQFGTVQRVRVARNKKTGNHKGWAFVLFTNYEVAQLAAEAMDGKVIKNKDFPSCLRKGPRIIPPPLKNATRKRHAKKLNKIQSGWCEEAAKKRLLKNMEIRGSEFAKLGYQLPPIIGLSETKQIIPVISKTIPMKAEVIKSDDTKIFNHLFCFNHIMTFDVFISKRFCVVGNRRPIIFCSAETFTSICVRLREINMEWQILMGWLTECVMSRLLIEKIGGGIKATALSDLSSPDLLILNSHIFTCSFPALQLPSAFSATTEQGLLMAFIL</sequence>
<proteinExistence type="predicted"/>
<feature type="domain" description="RRM" evidence="5">
    <location>
        <begin position="28"/>
        <end position="97"/>
    </location>
</feature>
<dbReference type="Gene3D" id="3.30.70.330">
    <property type="match status" value="1"/>
</dbReference>
<dbReference type="InterPro" id="IPR035979">
    <property type="entry name" value="RBD_domain_sf"/>
</dbReference>
<dbReference type="CDD" id="cd12307">
    <property type="entry name" value="RRM_NIFK_like"/>
    <property type="match status" value="1"/>
</dbReference>
<dbReference type="Proteomes" id="UP000270924">
    <property type="component" value="Unassembled WGS sequence"/>
</dbReference>
<evidence type="ECO:0000256" key="2">
    <source>
        <dbReference type="ARBA" id="ARBA00022884"/>
    </source>
</evidence>
<reference evidence="6 7" key="1">
    <citation type="submission" date="2018-11" db="EMBL/GenBank/DDBJ databases">
        <authorList>
            <consortium name="Pathogen Informatics"/>
        </authorList>
    </citation>
    <scope>NUCLEOTIDE SEQUENCE [LARGE SCALE GENOMIC DNA]</scope>
</reference>
<evidence type="ECO:0000256" key="3">
    <source>
        <dbReference type="ARBA" id="ARBA00023242"/>
    </source>
</evidence>
<evidence type="ECO:0000313" key="6">
    <source>
        <dbReference type="EMBL" id="VDM20079.1"/>
    </source>
</evidence>
<comment type="subcellular location">
    <subcellularLocation>
        <location evidence="1">Nucleus</location>
        <location evidence="1">Nucleolus</location>
    </subcellularLocation>
</comment>
<dbReference type="Pfam" id="PF00076">
    <property type="entry name" value="RRM_1"/>
    <property type="match status" value="1"/>
</dbReference>
<evidence type="ECO:0000256" key="1">
    <source>
        <dbReference type="ARBA" id="ARBA00004604"/>
    </source>
</evidence>
<dbReference type="AlphaFoldDB" id="A0A3P7EV35"/>
<accession>A0A3P7EV35</accession>
<dbReference type="PROSITE" id="PS50102">
    <property type="entry name" value="RRM"/>
    <property type="match status" value="1"/>
</dbReference>
<dbReference type="InParanoid" id="A0A3P7EV35"/>
<evidence type="ECO:0000259" key="5">
    <source>
        <dbReference type="PROSITE" id="PS50102"/>
    </source>
</evidence>
<dbReference type="InterPro" id="IPR012677">
    <property type="entry name" value="Nucleotide-bd_a/b_plait_sf"/>
</dbReference>
<dbReference type="EMBL" id="UYWW01012255">
    <property type="protein sequence ID" value="VDM20079.1"/>
    <property type="molecule type" value="Genomic_DNA"/>
</dbReference>
<keyword evidence="3" id="KW-0539">Nucleus</keyword>
<name>A0A3P7EV35_WUCBA</name>
<dbReference type="SUPFAM" id="SSF54928">
    <property type="entry name" value="RNA-binding domain, RBD"/>
    <property type="match status" value="1"/>
</dbReference>